<keyword evidence="1" id="KW-0812">Transmembrane</keyword>
<proteinExistence type="predicted"/>
<dbReference type="EMBL" id="UINC01001009">
    <property type="protein sequence ID" value="SUZ67350.1"/>
    <property type="molecule type" value="Genomic_DNA"/>
</dbReference>
<keyword evidence="1" id="KW-1133">Transmembrane helix</keyword>
<dbReference type="GO" id="GO:0042834">
    <property type="term" value="F:peptidoglycan binding"/>
    <property type="evidence" value="ECO:0007669"/>
    <property type="project" value="InterPro"/>
</dbReference>
<dbReference type="Gene3D" id="3.30.70.1070">
    <property type="entry name" value="Sporulation related repeat"/>
    <property type="match status" value="1"/>
</dbReference>
<dbReference type="PANTHER" id="PTHR38687">
    <property type="entry name" value="CELL DIVISION PROTEIN DEDD-RELATED"/>
    <property type="match status" value="1"/>
</dbReference>
<dbReference type="InterPro" id="IPR007730">
    <property type="entry name" value="SPOR-like_dom"/>
</dbReference>
<dbReference type="InterPro" id="IPR052521">
    <property type="entry name" value="Cell_div_SPOR-domain"/>
</dbReference>
<dbReference type="PROSITE" id="PS51724">
    <property type="entry name" value="SPOR"/>
    <property type="match status" value="1"/>
</dbReference>
<feature type="non-terminal residue" evidence="3">
    <location>
        <position position="1"/>
    </location>
</feature>
<evidence type="ECO:0000313" key="3">
    <source>
        <dbReference type="EMBL" id="SUZ67350.1"/>
    </source>
</evidence>
<dbReference type="Pfam" id="PF05036">
    <property type="entry name" value="SPOR"/>
    <property type="match status" value="1"/>
</dbReference>
<organism evidence="3">
    <name type="scientific">marine metagenome</name>
    <dbReference type="NCBI Taxonomy" id="408172"/>
    <lineage>
        <taxon>unclassified sequences</taxon>
        <taxon>metagenomes</taxon>
        <taxon>ecological metagenomes</taxon>
    </lineage>
</organism>
<accession>A0A381PK61</accession>
<dbReference type="InterPro" id="IPR036680">
    <property type="entry name" value="SPOR-like_sf"/>
</dbReference>
<dbReference type="PANTHER" id="PTHR38687:SF1">
    <property type="entry name" value="CELL DIVISION PROTEIN DEDD"/>
    <property type="match status" value="1"/>
</dbReference>
<reference evidence="3" key="1">
    <citation type="submission" date="2018-05" db="EMBL/GenBank/DDBJ databases">
        <authorList>
            <person name="Lanie J.A."/>
            <person name="Ng W.-L."/>
            <person name="Kazmierczak K.M."/>
            <person name="Andrzejewski T.M."/>
            <person name="Davidsen T.M."/>
            <person name="Wayne K.J."/>
            <person name="Tettelin H."/>
            <person name="Glass J.I."/>
            <person name="Rusch D."/>
            <person name="Podicherti R."/>
            <person name="Tsui H.-C.T."/>
            <person name="Winkler M.E."/>
        </authorList>
    </citation>
    <scope>NUCLEOTIDE SEQUENCE</scope>
</reference>
<protein>
    <recommendedName>
        <fullName evidence="2">SPOR domain-containing protein</fullName>
    </recommendedName>
</protein>
<dbReference type="GO" id="GO:0032153">
    <property type="term" value="C:cell division site"/>
    <property type="evidence" value="ECO:0007669"/>
    <property type="project" value="TreeGrafter"/>
</dbReference>
<dbReference type="GO" id="GO:0030428">
    <property type="term" value="C:cell septum"/>
    <property type="evidence" value="ECO:0007669"/>
    <property type="project" value="TreeGrafter"/>
</dbReference>
<gene>
    <name evidence="3" type="ORF">METZ01_LOCUS20204</name>
</gene>
<evidence type="ECO:0000259" key="2">
    <source>
        <dbReference type="PROSITE" id="PS51724"/>
    </source>
</evidence>
<evidence type="ECO:0000256" key="1">
    <source>
        <dbReference type="SAM" id="Phobius"/>
    </source>
</evidence>
<feature type="transmembrane region" description="Helical" evidence="1">
    <location>
        <begin position="7"/>
        <end position="27"/>
    </location>
</feature>
<sequence>VKELTRYRVTGAIFLASIAIIFLPMLFDGDGLEPNESLNSDLFDLRQAVDTLDFSEVVPDDRSRAPELKAALEARQALRATIDEEGYLESNGTRIGDPVLSIEDTDTVIWAVQIGSFDQPDNATALRDRLLHDGYSAWLSNVRNFGGDRTRVAVGPMLLRTDALAMQEELVVRYDGLEALIVGFSH</sequence>
<keyword evidence="1" id="KW-0472">Membrane</keyword>
<feature type="domain" description="SPOR" evidence="2">
    <location>
        <begin position="104"/>
        <end position="184"/>
    </location>
</feature>
<dbReference type="GO" id="GO:0032506">
    <property type="term" value="P:cytokinetic process"/>
    <property type="evidence" value="ECO:0007669"/>
    <property type="project" value="TreeGrafter"/>
</dbReference>
<dbReference type="AlphaFoldDB" id="A0A381PK61"/>
<name>A0A381PK61_9ZZZZ</name>
<dbReference type="SUPFAM" id="SSF110997">
    <property type="entry name" value="Sporulation related repeat"/>
    <property type="match status" value="1"/>
</dbReference>